<reference evidence="12 13" key="2">
    <citation type="submission" date="2019-01" db="EMBL/GenBank/DDBJ databases">
        <title>Motilimonas pumilus sp. nov., isolated from the gut of sea cucumber (Apostichopus japonicus).</title>
        <authorList>
            <person name="Wang F.-Q."/>
            <person name="Ren L.-H."/>
            <person name="Lin Y.-W."/>
            <person name="Sun G.-H."/>
            <person name="Du Z.-J."/>
            <person name="Zhao J.-X."/>
            <person name="Liu X.-J."/>
            <person name="Liu L.-J."/>
        </authorList>
    </citation>
    <scope>NUCLEOTIDE SEQUENCE [LARGE SCALE GENOMIC DNA]</scope>
    <source>
        <strain evidence="12 13">PLHSC7-2</strain>
    </source>
</reference>
<feature type="transmembrane region" description="Helical" evidence="10">
    <location>
        <begin position="119"/>
        <end position="140"/>
    </location>
</feature>
<keyword evidence="7 10" id="KW-0472">Membrane</keyword>
<protein>
    <recommendedName>
        <fullName evidence="2">undecaprenyl-diphosphate phosphatase</fullName>
        <ecNumber evidence="2">3.6.1.27</ecNumber>
    </recommendedName>
    <alternativeName>
        <fullName evidence="8">Undecaprenyl pyrophosphate phosphatase</fullName>
    </alternativeName>
</protein>
<keyword evidence="4 10" id="KW-0812">Transmembrane</keyword>
<evidence type="ECO:0000256" key="1">
    <source>
        <dbReference type="ARBA" id="ARBA00004651"/>
    </source>
</evidence>
<comment type="subcellular location">
    <subcellularLocation>
        <location evidence="1">Cell membrane</location>
        <topology evidence="1">Multi-pass membrane protein</topology>
    </subcellularLocation>
</comment>
<evidence type="ECO:0000256" key="5">
    <source>
        <dbReference type="ARBA" id="ARBA00022801"/>
    </source>
</evidence>
<evidence type="ECO:0000259" key="11">
    <source>
        <dbReference type="SMART" id="SM00014"/>
    </source>
</evidence>
<name>A0A418YEN2_9GAMM</name>
<dbReference type="GO" id="GO:0050380">
    <property type="term" value="F:undecaprenyl-diphosphatase activity"/>
    <property type="evidence" value="ECO:0007669"/>
    <property type="project" value="UniProtKB-EC"/>
</dbReference>
<feature type="transmembrane region" description="Helical" evidence="10">
    <location>
        <begin position="60"/>
        <end position="78"/>
    </location>
</feature>
<reference evidence="12 13" key="1">
    <citation type="submission" date="2018-09" db="EMBL/GenBank/DDBJ databases">
        <authorList>
            <person name="Wang F."/>
        </authorList>
    </citation>
    <scope>NUCLEOTIDE SEQUENCE [LARGE SCALE GENOMIC DNA]</scope>
    <source>
        <strain evidence="12 13">PLHSC7-2</strain>
    </source>
</reference>
<evidence type="ECO:0000256" key="2">
    <source>
        <dbReference type="ARBA" id="ARBA00012374"/>
    </source>
</evidence>
<sequence length="170" mass="18667">MKLNMISEFDYALSTACLGHKFNRQVAAQCKWVSRSGDGHGYFLLGILLLCFEHQQGGEFFATCLLAFAIELPVYITLKQAFKRNRPTNLPCFIEPSDRYSLPSGHAAAAFLMASQISVFYPSFTIVAFIWATLVALSRVLLGVHFISDIIAGALLGMSAAYFTLSLVGV</sequence>
<keyword evidence="5" id="KW-0378">Hydrolase</keyword>
<gene>
    <name evidence="12" type="ORF">D1Z90_10575</name>
</gene>
<dbReference type="OrthoDB" id="9780507at2"/>
<dbReference type="SMART" id="SM00014">
    <property type="entry name" value="acidPPc"/>
    <property type="match status" value="1"/>
</dbReference>
<evidence type="ECO:0000256" key="10">
    <source>
        <dbReference type="SAM" id="Phobius"/>
    </source>
</evidence>
<proteinExistence type="predicted"/>
<evidence type="ECO:0000256" key="4">
    <source>
        <dbReference type="ARBA" id="ARBA00022692"/>
    </source>
</evidence>
<feature type="transmembrane region" description="Helical" evidence="10">
    <location>
        <begin position="146"/>
        <end position="168"/>
    </location>
</feature>
<comment type="caution">
    <text evidence="12">The sequence shown here is derived from an EMBL/GenBank/DDBJ whole genome shotgun (WGS) entry which is preliminary data.</text>
</comment>
<keyword evidence="6 10" id="KW-1133">Transmembrane helix</keyword>
<evidence type="ECO:0000256" key="7">
    <source>
        <dbReference type="ARBA" id="ARBA00023136"/>
    </source>
</evidence>
<comment type="catalytic activity">
    <reaction evidence="9">
        <text>di-trans,octa-cis-undecaprenyl diphosphate + H2O = di-trans,octa-cis-undecaprenyl phosphate + phosphate + H(+)</text>
        <dbReference type="Rhea" id="RHEA:28094"/>
        <dbReference type="ChEBI" id="CHEBI:15377"/>
        <dbReference type="ChEBI" id="CHEBI:15378"/>
        <dbReference type="ChEBI" id="CHEBI:43474"/>
        <dbReference type="ChEBI" id="CHEBI:58405"/>
        <dbReference type="ChEBI" id="CHEBI:60392"/>
        <dbReference type="EC" id="3.6.1.27"/>
    </reaction>
</comment>
<dbReference type="PANTHER" id="PTHR14969:SF62">
    <property type="entry name" value="DECAPRENYLPHOSPHORYL-5-PHOSPHORIBOSE PHOSPHATASE RV3807C-RELATED"/>
    <property type="match status" value="1"/>
</dbReference>
<dbReference type="EC" id="3.6.1.27" evidence="2"/>
<dbReference type="Gene3D" id="1.20.144.10">
    <property type="entry name" value="Phosphatidic acid phosphatase type 2/haloperoxidase"/>
    <property type="match status" value="1"/>
</dbReference>
<dbReference type="InterPro" id="IPR036938">
    <property type="entry name" value="PAP2/HPO_sf"/>
</dbReference>
<dbReference type="Proteomes" id="UP000283255">
    <property type="component" value="Unassembled WGS sequence"/>
</dbReference>
<keyword evidence="3" id="KW-1003">Cell membrane</keyword>
<evidence type="ECO:0000256" key="6">
    <source>
        <dbReference type="ARBA" id="ARBA00022989"/>
    </source>
</evidence>
<evidence type="ECO:0000313" key="13">
    <source>
        <dbReference type="Proteomes" id="UP000283255"/>
    </source>
</evidence>
<dbReference type="PANTHER" id="PTHR14969">
    <property type="entry name" value="SPHINGOSINE-1-PHOSPHATE PHOSPHOHYDROLASE"/>
    <property type="match status" value="1"/>
</dbReference>
<dbReference type="GO" id="GO:0005886">
    <property type="term" value="C:plasma membrane"/>
    <property type="evidence" value="ECO:0007669"/>
    <property type="project" value="UniProtKB-SubCell"/>
</dbReference>
<dbReference type="InterPro" id="IPR000326">
    <property type="entry name" value="PAP2/HPO"/>
</dbReference>
<dbReference type="Pfam" id="PF01569">
    <property type="entry name" value="PAP2"/>
    <property type="match status" value="1"/>
</dbReference>
<dbReference type="CDD" id="cd01610">
    <property type="entry name" value="PAP2_like"/>
    <property type="match status" value="1"/>
</dbReference>
<feature type="domain" description="Phosphatidic acid phosphatase type 2/haloperoxidase" evidence="11">
    <location>
        <begin position="63"/>
        <end position="165"/>
    </location>
</feature>
<dbReference type="RefSeq" id="WP_119910724.1">
    <property type="nucleotide sequence ID" value="NZ_QZCH01000012.1"/>
</dbReference>
<keyword evidence="13" id="KW-1185">Reference proteome</keyword>
<dbReference type="SUPFAM" id="SSF48317">
    <property type="entry name" value="Acid phosphatase/Vanadium-dependent haloperoxidase"/>
    <property type="match status" value="1"/>
</dbReference>
<organism evidence="12 13">
    <name type="scientific">Motilimonas pumila</name>
    <dbReference type="NCBI Taxonomy" id="2303987"/>
    <lineage>
        <taxon>Bacteria</taxon>
        <taxon>Pseudomonadati</taxon>
        <taxon>Pseudomonadota</taxon>
        <taxon>Gammaproteobacteria</taxon>
        <taxon>Alteromonadales</taxon>
        <taxon>Alteromonadales genera incertae sedis</taxon>
        <taxon>Motilimonas</taxon>
    </lineage>
</organism>
<evidence type="ECO:0000256" key="9">
    <source>
        <dbReference type="ARBA" id="ARBA00047594"/>
    </source>
</evidence>
<dbReference type="EMBL" id="QZCH01000012">
    <property type="protein sequence ID" value="RJG47571.1"/>
    <property type="molecule type" value="Genomic_DNA"/>
</dbReference>
<accession>A0A418YEN2</accession>
<evidence type="ECO:0000256" key="3">
    <source>
        <dbReference type="ARBA" id="ARBA00022475"/>
    </source>
</evidence>
<evidence type="ECO:0000313" key="12">
    <source>
        <dbReference type="EMBL" id="RJG47571.1"/>
    </source>
</evidence>
<evidence type="ECO:0000256" key="8">
    <source>
        <dbReference type="ARBA" id="ARBA00032707"/>
    </source>
</evidence>
<dbReference type="AlphaFoldDB" id="A0A418YEN2"/>